<evidence type="ECO:0000313" key="2">
    <source>
        <dbReference type="Proteomes" id="UP000011863"/>
    </source>
</evidence>
<keyword evidence="2" id="KW-1185">Reference proteome</keyword>
<dbReference type="AlphaFoldDB" id="A0A6C7E986"/>
<proteinExistence type="predicted"/>
<name>A0A6C7E986_ILUCY</name>
<accession>A0A6C7E986</accession>
<gene>
    <name evidence="1" type="ORF">YM304_29630</name>
</gene>
<dbReference type="KEGG" id="aym:YM304_29630"/>
<dbReference type="Proteomes" id="UP000011863">
    <property type="component" value="Chromosome"/>
</dbReference>
<evidence type="ECO:0000313" key="1">
    <source>
        <dbReference type="EMBL" id="BAN03277.1"/>
    </source>
</evidence>
<dbReference type="EMBL" id="AP012057">
    <property type="protein sequence ID" value="BAN03277.1"/>
    <property type="molecule type" value="Genomic_DNA"/>
</dbReference>
<protein>
    <submittedName>
        <fullName evidence="1">Uncharacterized protein</fullName>
    </submittedName>
</protein>
<organism evidence="1 2">
    <name type="scientific">Ilumatobacter coccineus (strain NBRC 103263 / KCTC 29153 / YM16-304)</name>
    <dbReference type="NCBI Taxonomy" id="1313172"/>
    <lineage>
        <taxon>Bacteria</taxon>
        <taxon>Bacillati</taxon>
        <taxon>Actinomycetota</taxon>
        <taxon>Acidimicrobiia</taxon>
        <taxon>Acidimicrobiales</taxon>
        <taxon>Ilumatobacteraceae</taxon>
        <taxon>Ilumatobacter</taxon>
    </lineage>
</organism>
<reference evidence="1 2" key="1">
    <citation type="journal article" date="2013" name="Int. J. Syst. Evol. Microbiol.">
        <title>Ilumatobacter nonamiense sp. nov. and Ilumatobacter coccineum sp. nov., isolated from seashore sand.</title>
        <authorList>
            <person name="Matsumoto A."/>
            <person name="Kasai H."/>
            <person name="Matsuo Y."/>
            <person name="Shizuri Y."/>
            <person name="Ichikawa N."/>
            <person name="Fujita N."/>
            <person name="Omura S."/>
            <person name="Takahashi Y."/>
        </authorList>
    </citation>
    <scope>NUCLEOTIDE SEQUENCE [LARGE SCALE GENOMIC DNA]</scope>
    <source>
        <strain evidence="2">NBRC 103263 / KCTC 29153 / YM16-304</strain>
    </source>
</reference>
<sequence>MGGGSWIVLLSLVGTTLPDVPIGDVTPTPNEENRMDSLLGWPRPHCLCIGDGACRCCS</sequence>